<evidence type="ECO:0000313" key="2">
    <source>
        <dbReference type="EMBL" id="ABG57802.1"/>
    </source>
</evidence>
<name>A0A6N4SND4_CYTH3</name>
<dbReference type="EMBL" id="CP000383">
    <property type="protein sequence ID" value="ABG57802.1"/>
    <property type="molecule type" value="Genomic_DNA"/>
</dbReference>
<dbReference type="KEGG" id="chu:CHU_0514"/>
<dbReference type="PROSITE" id="PS51257">
    <property type="entry name" value="PROKAR_LIPOPROTEIN"/>
    <property type="match status" value="1"/>
</dbReference>
<feature type="chain" id="PRO_5026993284" description="Lipoprotein" evidence="1">
    <location>
        <begin position="23"/>
        <end position="153"/>
    </location>
</feature>
<gene>
    <name evidence="2" type="ordered locus">CHU_0514</name>
</gene>
<keyword evidence="3" id="KW-1185">Reference proteome</keyword>
<reference evidence="2 3" key="1">
    <citation type="journal article" date="2007" name="Appl. Environ. Microbiol.">
        <title>Genome sequence of the cellulolytic gliding bacterium Cytophaga hutchinsonii.</title>
        <authorList>
            <person name="Xie G."/>
            <person name="Bruce D.C."/>
            <person name="Challacombe J.F."/>
            <person name="Chertkov O."/>
            <person name="Detter J.C."/>
            <person name="Gilna P."/>
            <person name="Han C.S."/>
            <person name="Lucas S."/>
            <person name="Misra M."/>
            <person name="Myers G.L."/>
            <person name="Richardson P."/>
            <person name="Tapia R."/>
            <person name="Thayer N."/>
            <person name="Thompson L.S."/>
            <person name="Brettin T.S."/>
            <person name="Henrissat B."/>
            <person name="Wilson D.B."/>
            <person name="McBride M.J."/>
        </authorList>
    </citation>
    <scope>NUCLEOTIDE SEQUENCE [LARGE SCALE GENOMIC DNA]</scope>
    <source>
        <strain evidence="3">ATCC 33406 / DSM 1761 / CIP 103989 / NBRC 15051 / NCIMB 9469 / D465</strain>
    </source>
</reference>
<feature type="signal peptide" evidence="1">
    <location>
        <begin position="1"/>
        <end position="22"/>
    </location>
</feature>
<proteinExistence type="predicted"/>
<evidence type="ECO:0008006" key="4">
    <source>
        <dbReference type="Google" id="ProtNLM"/>
    </source>
</evidence>
<sequence length="153" mass="17628">MKAYWIVCVSSLMLIVSCKEQAETKETAVSQKDTAVTIVQQDTAAHINKDVIRDYVPRVLKFKKMPDATRVQLIEKYEVFSERYIDYLLITQNKQYYSDIEQKDNKQAFAILRDETISLKEKIKKAAATFTDEDIARLDAADARMNAVIEKNP</sequence>
<dbReference type="AlphaFoldDB" id="A0A6N4SND4"/>
<dbReference type="Proteomes" id="UP000001822">
    <property type="component" value="Chromosome"/>
</dbReference>
<protein>
    <recommendedName>
        <fullName evidence="4">Lipoprotein</fullName>
    </recommendedName>
</protein>
<keyword evidence="1" id="KW-0732">Signal</keyword>
<accession>A0A6N4SND4</accession>
<organism evidence="2 3">
    <name type="scientific">Cytophaga hutchinsonii (strain ATCC 33406 / DSM 1761 / CIP 103989 / NBRC 15051 / NCIMB 9469 / D465)</name>
    <dbReference type="NCBI Taxonomy" id="269798"/>
    <lineage>
        <taxon>Bacteria</taxon>
        <taxon>Pseudomonadati</taxon>
        <taxon>Bacteroidota</taxon>
        <taxon>Cytophagia</taxon>
        <taxon>Cytophagales</taxon>
        <taxon>Cytophagaceae</taxon>
        <taxon>Cytophaga</taxon>
    </lineage>
</organism>
<dbReference type="RefSeq" id="WP_011583918.1">
    <property type="nucleotide sequence ID" value="NC_008255.1"/>
</dbReference>
<evidence type="ECO:0000256" key="1">
    <source>
        <dbReference type="SAM" id="SignalP"/>
    </source>
</evidence>
<evidence type="ECO:0000313" key="3">
    <source>
        <dbReference type="Proteomes" id="UP000001822"/>
    </source>
</evidence>